<dbReference type="AlphaFoldDB" id="A0A450SJY1"/>
<dbReference type="InterPro" id="IPR051396">
    <property type="entry name" value="Bact_Antivir_Def_Nuclease"/>
</dbReference>
<dbReference type="EMBL" id="CAADEW010000044">
    <property type="protein sequence ID" value="VFJ53810.1"/>
    <property type="molecule type" value="Genomic_DNA"/>
</dbReference>
<evidence type="ECO:0000259" key="1">
    <source>
        <dbReference type="Pfam" id="PF12476"/>
    </source>
</evidence>
<feature type="domain" description="ATPase AAA-type core" evidence="2">
    <location>
        <begin position="23"/>
        <end position="316"/>
    </location>
</feature>
<dbReference type="InterPro" id="IPR027417">
    <property type="entry name" value="P-loop_NTPase"/>
</dbReference>
<proteinExistence type="predicted"/>
<dbReference type="Pfam" id="PF13304">
    <property type="entry name" value="AAA_21"/>
    <property type="match status" value="1"/>
</dbReference>
<dbReference type="InterPro" id="IPR022532">
    <property type="entry name" value="DUF3696"/>
</dbReference>
<dbReference type="GO" id="GO:0016887">
    <property type="term" value="F:ATP hydrolysis activity"/>
    <property type="evidence" value="ECO:0007669"/>
    <property type="project" value="InterPro"/>
</dbReference>
<feature type="domain" description="DUF3696" evidence="1">
    <location>
        <begin position="327"/>
        <end position="374"/>
    </location>
</feature>
<dbReference type="InterPro" id="IPR014592">
    <property type="entry name" value="P-loop_UCP034888"/>
</dbReference>
<reference evidence="3" key="1">
    <citation type="submission" date="2019-02" db="EMBL/GenBank/DDBJ databases">
        <authorList>
            <person name="Gruber-Vodicka R. H."/>
            <person name="Seah K. B. B."/>
        </authorList>
    </citation>
    <scope>NUCLEOTIDE SEQUENCE</scope>
    <source>
        <strain evidence="3">BECK_BZ15</strain>
    </source>
</reference>
<name>A0A450SJY1_9GAMM</name>
<protein>
    <submittedName>
        <fullName evidence="3">Predicted ATPase</fullName>
    </submittedName>
</protein>
<dbReference type="GO" id="GO:0005524">
    <property type="term" value="F:ATP binding"/>
    <property type="evidence" value="ECO:0007669"/>
    <property type="project" value="InterPro"/>
</dbReference>
<organism evidence="3">
    <name type="scientific">Candidatus Kentrum sp. FW</name>
    <dbReference type="NCBI Taxonomy" id="2126338"/>
    <lineage>
        <taxon>Bacteria</taxon>
        <taxon>Pseudomonadati</taxon>
        <taxon>Pseudomonadota</taxon>
        <taxon>Gammaproteobacteria</taxon>
        <taxon>Candidatus Kentrum</taxon>
    </lineage>
</organism>
<evidence type="ECO:0000313" key="3">
    <source>
        <dbReference type="EMBL" id="VFJ53810.1"/>
    </source>
</evidence>
<dbReference type="Gene3D" id="3.40.50.300">
    <property type="entry name" value="P-loop containing nucleotide triphosphate hydrolases"/>
    <property type="match status" value="2"/>
</dbReference>
<sequence length="381" mass="42472">MITRLDLRHFKCFERLRLPLGPLTLLSGTNASGKSSVLQALALIHQTVRWHEWSTRLMLNGPILELGTVFDVVDQVHGRREFGIGMRYGNDETYDWRFSGDRKEMSMQVERIVVDGTTHEQPARLRHLLPADETETVSPLARSLLRLTYITAERLGPREVYPLDDPLAATTVGPRGEQAASLLHWGGDEPVAEKFAIEGETNKTRLYQAGAWMRSFFPGCTLEIRPVPQANAVTLGLRTSNDTELHRPVHAGFGLTQVFPIVVAAVCAHPGDILLIENPEVHLHPAGQARMGQFLADVARAGIQVIVETHSDHVLNGIRRSVKAGRIAPEQVALHFFRSRSEADAQATSPQLDRSGSLDAWPEGFFDQFDRDVNYLAGWEE</sequence>
<accession>A0A450SJY1</accession>
<dbReference type="InterPro" id="IPR003959">
    <property type="entry name" value="ATPase_AAA_core"/>
</dbReference>
<gene>
    <name evidence="3" type="ORF">BECKFW1821A_GA0114235_104421</name>
</gene>
<evidence type="ECO:0000259" key="2">
    <source>
        <dbReference type="Pfam" id="PF13304"/>
    </source>
</evidence>
<dbReference type="PIRSF" id="PIRSF034888">
    <property type="entry name" value="P-loop_UCP034888"/>
    <property type="match status" value="1"/>
</dbReference>
<dbReference type="Pfam" id="PF12476">
    <property type="entry name" value="DUF3696"/>
    <property type="match status" value="1"/>
</dbReference>
<dbReference type="PANTHER" id="PTHR43581:SF2">
    <property type="entry name" value="EXCINUCLEASE ATPASE SUBUNIT"/>
    <property type="match status" value="1"/>
</dbReference>
<dbReference type="SUPFAM" id="SSF52540">
    <property type="entry name" value="P-loop containing nucleoside triphosphate hydrolases"/>
    <property type="match status" value="1"/>
</dbReference>
<dbReference type="PANTHER" id="PTHR43581">
    <property type="entry name" value="ATP/GTP PHOSPHATASE"/>
    <property type="match status" value="1"/>
</dbReference>